<evidence type="ECO:0000313" key="5">
    <source>
        <dbReference type="Proteomes" id="UP000193711"/>
    </source>
</evidence>
<dbReference type="RefSeq" id="WP_208856935.1">
    <property type="nucleotide sequence ID" value="NZ_FXBM01000002.1"/>
</dbReference>
<proteinExistence type="predicted"/>
<dbReference type="STRING" id="1891671.SAMN06295885_2118"/>
<sequence length="186" mass="20608">MVPVPVGLLGGAGTGQFALLAAGYWSNVVAVDPSPLMLSELRRKVAATGAPVTVAEGGYLTFEWPAGSADLVYSRYALHHLPDFWKALALDRMRRMLRTGGILRVWDVAYNFPVSAAVERIEHWCSTGYSDEEGGWTRADLEEHVTYEHSTFTWLLEPMFTQAGFSIESAEYDDDGIFAKYLLRAV</sequence>
<evidence type="ECO:0000259" key="3">
    <source>
        <dbReference type="Pfam" id="PF13649"/>
    </source>
</evidence>
<dbReference type="Gene3D" id="3.40.50.150">
    <property type="entry name" value="Vaccinia Virus protein VP39"/>
    <property type="match status" value="1"/>
</dbReference>
<dbReference type="InterPro" id="IPR029063">
    <property type="entry name" value="SAM-dependent_MTases_sf"/>
</dbReference>
<organism evidence="4 5">
    <name type="scientific">Rathayibacter oskolensis</name>
    <dbReference type="NCBI Taxonomy" id="1891671"/>
    <lineage>
        <taxon>Bacteria</taxon>
        <taxon>Bacillati</taxon>
        <taxon>Actinomycetota</taxon>
        <taxon>Actinomycetes</taxon>
        <taxon>Micrococcales</taxon>
        <taxon>Microbacteriaceae</taxon>
        <taxon>Rathayibacter</taxon>
    </lineage>
</organism>
<evidence type="ECO:0000256" key="1">
    <source>
        <dbReference type="ARBA" id="ARBA00022603"/>
    </source>
</evidence>
<dbReference type="EMBL" id="FXBM01000002">
    <property type="protein sequence ID" value="SMH42936.1"/>
    <property type="molecule type" value="Genomic_DNA"/>
</dbReference>
<name>A0A1X7NYJ1_9MICO</name>
<dbReference type="PANTHER" id="PTHR43861">
    <property type="entry name" value="TRANS-ACONITATE 2-METHYLTRANSFERASE-RELATED"/>
    <property type="match status" value="1"/>
</dbReference>
<feature type="domain" description="Methyltransferase" evidence="3">
    <location>
        <begin position="11"/>
        <end position="101"/>
    </location>
</feature>
<dbReference type="GO" id="GO:0008168">
    <property type="term" value="F:methyltransferase activity"/>
    <property type="evidence" value="ECO:0007669"/>
    <property type="project" value="UniProtKB-KW"/>
</dbReference>
<dbReference type="InterPro" id="IPR041698">
    <property type="entry name" value="Methyltransf_25"/>
</dbReference>
<reference evidence="5" key="1">
    <citation type="submission" date="2017-04" db="EMBL/GenBank/DDBJ databases">
        <authorList>
            <person name="Varghese N."/>
            <person name="Submissions S."/>
        </authorList>
    </citation>
    <scope>NUCLEOTIDE SEQUENCE [LARGE SCALE GENOMIC DNA]</scope>
    <source>
        <strain evidence="5">VKM Ac-2121</strain>
    </source>
</reference>
<accession>A0A1X7NYJ1</accession>
<dbReference type="Proteomes" id="UP000193711">
    <property type="component" value="Unassembled WGS sequence"/>
</dbReference>
<keyword evidence="2 4" id="KW-0808">Transferase</keyword>
<evidence type="ECO:0000256" key="2">
    <source>
        <dbReference type="ARBA" id="ARBA00022679"/>
    </source>
</evidence>
<keyword evidence="5" id="KW-1185">Reference proteome</keyword>
<dbReference type="SUPFAM" id="SSF53335">
    <property type="entry name" value="S-adenosyl-L-methionine-dependent methyltransferases"/>
    <property type="match status" value="1"/>
</dbReference>
<dbReference type="GO" id="GO:0032259">
    <property type="term" value="P:methylation"/>
    <property type="evidence" value="ECO:0007669"/>
    <property type="project" value="UniProtKB-KW"/>
</dbReference>
<keyword evidence="1 4" id="KW-0489">Methyltransferase</keyword>
<dbReference type="AlphaFoldDB" id="A0A1X7NYJ1"/>
<dbReference type="PANTHER" id="PTHR43861:SF1">
    <property type="entry name" value="TRANS-ACONITATE 2-METHYLTRANSFERASE"/>
    <property type="match status" value="1"/>
</dbReference>
<gene>
    <name evidence="4" type="ORF">SAMN06295885_2118</name>
</gene>
<evidence type="ECO:0000313" key="4">
    <source>
        <dbReference type="EMBL" id="SMH42936.1"/>
    </source>
</evidence>
<dbReference type="CDD" id="cd02440">
    <property type="entry name" value="AdoMet_MTases"/>
    <property type="match status" value="1"/>
</dbReference>
<protein>
    <submittedName>
        <fullName evidence="4">Methyltransferase domain-containing protein</fullName>
    </submittedName>
</protein>
<dbReference type="Pfam" id="PF13649">
    <property type="entry name" value="Methyltransf_25"/>
    <property type="match status" value="1"/>
</dbReference>